<evidence type="ECO:0000259" key="1">
    <source>
        <dbReference type="Pfam" id="PF08241"/>
    </source>
</evidence>
<dbReference type="AlphaFoldDB" id="A0A660HSK5"/>
<evidence type="ECO:0000313" key="5">
    <source>
        <dbReference type="Proteomes" id="UP000585579"/>
    </source>
</evidence>
<reference evidence="3 5" key="3">
    <citation type="journal article" date="2020" name="Biotechnol. Biofuels">
        <title>New insights from the biogas microbiome by comprehensive genome-resolved metagenomics of nearly 1600 species originating from multiple anaerobic digesters.</title>
        <authorList>
            <person name="Campanaro S."/>
            <person name="Treu L."/>
            <person name="Rodriguez-R L.M."/>
            <person name="Kovalovszki A."/>
            <person name="Ziels R.M."/>
            <person name="Maus I."/>
            <person name="Zhu X."/>
            <person name="Kougias P.G."/>
            <person name="Basile A."/>
            <person name="Luo G."/>
            <person name="Schluter A."/>
            <person name="Konstantinidis K.T."/>
            <person name="Angelidaki I."/>
        </authorList>
    </citation>
    <scope>NUCLEOTIDE SEQUENCE [LARGE SCALE GENOMIC DNA]</scope>
    <source>
        <strain evidence="3">AS22ysBPME_46</strain>
    </source>
</reference>
<keyword evidence="4" id="KW-1185">Reference proteome</keyword>
<evidence type="ECO:0000313" key="4">
    <source>
        <dbReference type="Proteomes" id="UP000053087"/>
    </source>
</evidence>
<dbReference type="CDD" id="cd02440">
    <property type="entry name" value="AdoMet_MTases"/>
    <property type="match status" value="1"/>
</dbReference>
<sequence length="244" mass="28266">MISKECAKIYANVYSAYMYAKLKTLGPIVVASTKLGISNHGFDCPVCGYSGPFLNIRRKNASCPQCGSAERHRLQFLVVQKLQKRYDFSKMAMLHVAPEQCFYKLFKKQFAKYTTIDIEKKENIDYQADLCDLPFENSSYDCVFASHVLEHIKEDRKAISEIRRVLKPGGFAILPVPVTVQKTIEYPEPNPYEAYHVRAPGFDYLDRYLEYFSRLKTWSSEDFSKRYQLYAGEKIVEYTPVCFV</sequence>
<reference evidence="2 4" key="1">
    <citation type="journal article" date="2016" name="Int. J. Syst. Evol. Microbiol.">
        <title>Methanosarcina flavescens sp. nov., a methanogenic archaeon isolated from a full-scale anaerobic digester.</title>
        <authorList>
            <person name="Kern T."/>
            <person name="Fischer M.A."/>
            <person name="Deppenmeier U."/>
            <person name="Schmitz R.A."/>
            <person name="Rother M."/>
        </authorList>
    </citation>
    <scope>NUCLEOTIDE SEQUENCE [LARGE SCALE GENOMIC DNA]</scope>
    <source>
        <strain evidence="2 4">E03.2</strain>
    </source>
</reference>
<proteinExistence type="predicted"/>
<organism evidence="2 4">
    <name type="scientific">Methanosarcina flavescens</name>
    <dbReference type="NCBI Taxonomy" id="1715806"/>
    <lineage>
        <taxon>Archaea</taxon>
        <taxon>Methanobacteriati</taxon>
        <taxon>Methanobacteriota</taxon>
        <taxon>Stenosarchaea group</taxon>
        <taxon>Methanomicrobia</taxon>
        <taxon>Methanosarcinales</taxon>
        <taxon>Methanosarcinaceae</taxon>
        <taxon>Methanosarcina</taxon>
    </lineage>
</organism>
<dbReference type="SUPFAM" id="SSF53335">
    <property type="entry name" value="S-adenosyl-L-methionine-dependent methyltransferases"/>
    <property type="match status" value="1"/>
</dbReference>
<protein>
    <submittedName>
        <fullName evidence="2">Class I SAM-dependent methyltransferase</fullName>
    </submittedName>
</protein>
<dbReference type="GO" id="GO:0032259">
    <property type="term" value="P:methylation"/>
    <property type="evidence" value="ECO:0007669"/>
    <property type="project" value="UniProtKB-KW"/>
</dbReference>
<reference evidence="2" key="2">
    <citation type="submission" date="2018-10" db="EMBL/GenBank/DDBJ databases">
        <authorList>
            <person name="Fischer M.A."/>
            <person name="Kern T."/>
            <person name="Deppenmeier U."/>
            <person name="Schmitz R.A."/>
            <person name="Rother M."/>
        </authorList>
    </citation>
    <scope>NUCLEOTIDE SEQUENCE</scope>
    <source>
        <strain evidence="2">E03.2</strain>
    </source>
</reference>
<keyword evidence="2" id="KW-0808">Transferase</keyword>
<dbReference type="RefSeq" id="WP_054298954.1">
    <property type="nucleotide sequence ID" value="NZ_CP032683.1"/>
</dbReference>
<dbReference type="GO" id="GO:0008757">
    <property type="term" value="F:S-adenosylmethionine-dependent methyltransferase activity"/>
    <property type="evidence" value="ECO:0007669"/>
    <property type="project" value="InterPro"/>
</dbReference>
<dbReference type="Pfam" id="PF08241">
    <property type="entry name" value="Methyltransf_11"/>
    <property type="match status" value="1"/>
</dbReference>
<dbReference type="InterPro" id="IPR029063">
    <property type="entry name" value="SAM-dependent_MTases_sf"/>
</dbReference>
<dbReference type="InterPro" id="IPR013216">
    <property type="entry name" value="Methyltransf_11"/>
</dbReference>
<dbReference type="KEGG" id="mfz:AOB57_008685"/>
<accession>A0A660HSK5</accession>
<evidence type="ECO:0000313" key="2">
    <source>
        <dbReference type="EMBL" id="AYK15258.1"/>
    </source>
</evidence>
<dbReference type="PANTHER" id="PTHR43591">
    <property type="entry name" value="METHYLTRANSFERASE"/>
    <property type="match status" value="1"/>
</dbReference>
<dbReference type="Proteomes" id="UP000053087">
    <property type="component" value="Chromosome"/>
</dbReference>
<dbReference type="GeneID" id="53688185"/>
<name>A0A660HSK5_9EURY</name>
<evidence type="ECO:0000313" key="3">
    <source>
        <dbReference type="EMBL" id="NLK33708.1"/>
    </source>
</evidence>
<dbReference type="OrthoDB" id="142662at2157"/>
<dbReference type="EMBL" id="CP032683">
    <property type="protein sequence ID" value="AYK15258.1"/>
    <property type="molecule type" value="Genomic_DNA"/>
</dbReference>
<keyword evidence="2" id="KW-0489">Methyltransferase</keyword>
<dbReference type="Proteomes" id="UP000585579">
    <property type="component" value="Unassembled WGS sequence"/>
</dbReference>
<dbReference type="Gene3D" id="3.40.50.150">
    <property type="entry name" value="Vaccinia Virus protein VP39"/>
    <property type="match status" value="1"/>
</dbReference>
<dbReference type="EMBL" id="JAAYQL010000078">
    <property type="protein sequence ID" value="NLK33708.1"/>
    <property type="molecule type" value="Genomic_DNA"/>
</dbReference>
<gene>
    <name evidence="2" type="ORF">AOB57_008685</name>
    <name evidence="3" type="ORF">GX302_13075</name>
</gene>
<feature type="domain" description="Methyltransferase type 11" evidence="1">
    <location>
        <begin position="109"/>
        <end position="173"/>
    </location>
</feature>